<dbReference type="EC" id="3.4.23.43" evidence="9"/>
<feature type="domain" description="Prepilin peptidase A24 N-terminal" evidence="12">
    <location>
        <begin position="28"/>
        <end position="132"/>
    </location>
</feature>
<keyword evidence="14" id="KW-1185">Reference proteome</keyword>
<dbReference type="GO" id="GO:0004190">
    <property type="term" value="F:aspartic-type endopeptidase activity"/>
    <property type="evidence" value="ECO:0007669"/>
    <property type="project" value="UniProtKB-EC"/>
</dbReference>
<feature type="transmembrane region" description="Helical" evidence="10">
    <location>
        <begin position="20"/>
        <end position="42"/>
    </location>
</feature>
<feature type="transmembrane region" description="Helical" evidence="10">
    <location>
        <begin position="273"/>
        <end position="292"/>
    </location>
</feature>
<evidence type="ECO:0000256" key="10">
    <source>
        <dbReference type="SAM" id="Phobius"/>
    </source>
</evidence>
<comment type="similarity">
    <text evidence="2 8">Belongs to the peptidase A24 family.</text>
</comment>
<dbReference type="Gene3D" id="1.20.120.1220">
    <property type="match status" value="1"/>
</dbReference>
<keyword evidence="9" id="KW-0645">Protease</keyword>
<evidence type="ECO:0000256" key="4">
    <source>
        <dbReference type="ARBA" id="ARBA00022519"/>
    </source>
</evidence>
<comment type="caution">
    <text evidence="13">The sequence shown here is derived from an EMBL/GenBank/DDBJ whole genome shotgun (WGS) entry which is preliminary data.</text>
</comment>
<gene>
    <name evidence="13" type="ORF">GCU85_09535</name>
</gene>
<evidence type="ECO:0000256" key="7">
    <source>
        <dbReference type="ARBA" id="ARBA00023136"/>
    </source>
</evidence>
<evidence type="ECO:0000256" key="5">
    <source>
        <dbReference type="ARBA" id="ARBA00022692"/>
    </source>
</evidence>
<dbReference type="GO" id="GO:0008168">
    <property type="term" value="F:methyltransferase activity"/>
    <property type="evidence" value="ECO:0007669"/>
    <property type="project" value="UniProtKB-KW"/>
</dbReference>
<dbReference type="Proteomes" id="UP000471298">
    <property type="component" value="Unassembled WGS sequence"/>
</dbReference>
<feature type="transmembrane region" description="Helical" evidence="10">
    <location>
        <begin position="189"/>
        <end position="211"/>
    </location>
</feature>
<evidence type="ECO:0000259" key="11">
    <source>
        <dbReference type="Pfam" id="PF01478"/>
    </source>
</evidence>
<evidence type="ECO:0000256" key="9">
    <source>
        <dbReference type="RuleBase" id="RU003794"/>
    </source>
</evidence>
<feature type="domain" description="Prepilin type IV endopeptidase peptidase" evidence="11">
    <location>
        <begin position="143"/>
        <end position="251"/>
    </location>
</feature>
<dbReference type="Pfam" id="PF01478">
    <property type="entry name" value="Peptidase_A24"/>
    <property type="match status" value="1"/>
</dbReference>
<sequence>MWLVSLFDALAYALLDLPPLALLVAVFIFSALVGSFLNVVIYRLPIILERDWQAQAREILGIAPVAVEKFNLVVPRSQCRDCGRMVQGIENIPIISYLAIRGKCRGCGARISAFYPFVELSTAVIATFVFWHLGANAAGFFALFFVFTLVALTGIDLKVKLLPDIITIPLMWAGIILAIWSVYIPLETAVIGALLGYLSLWVVAMGFKLLTGRDGMGLGDAKLLAAIFTWVHFQYFALVLIIACFSGITVALLQKAFDRSNNSDNLIPFGPHLALGGLIAFLYGGPIVDWYVGFLTGY</sequence>
<proteinExistence type="inferred from homology"/>
<dbReference type="PANTHER" id="PTHR30487">
    <property type="entry name" value="TYPE 4 PREPILIN-LIKE PROTEINS LEADER PEPTIDE-PROCESSING ENZYME"/>
    <property type="match status" value="1"/>
</dbReference>
<evidence type="ECO:0000313" key="14">
    <source>
        <dbReference type="Proteomes" id="UP000471298"/>
    </source>
</evidence>
<keyword evidence="5 9" id="KW-0812">Transmembrane</keyword>
<evidence type="ECO:0000256" key="3">
    <source>
        <dbReference type="ARBA" id="ARBA00022475"/>
    </source>
</evidence>
<dbReference type="AlphaFoldDB" id="A0A6N7F507"/>
<keyword evidence="9" id="KW-0808">Transferase</keyword>
<keyword evidence="9" id="KW-0489">Methyltransferase</keyword>
<keyword evidence="9" id="KW-0378">Hydrolase</keyword>
<evidence type="ECO:0000256" key="2">
    <source>
        <dbReference type="ARBA" id="ARBA00005801"/>
    </source>
</evidence>
<dbReference type="InterPro" id="IPR050882">
    <property type="entry name" value="Prepilin_peptidase/N-MTase"/>
</dbReference>
<name>A0A6N7F507_9GAMM</name>
<keyword evidence="7 10" id="KW-0472">Membrane</keyword>
<keyword evidence="9" id="KW-0511">Multifunctional enzyme</keyword>
<evidence type="ECO:0000256" key="8">
    <source>
        <dbReference type="RuleBase" id="RU003793"/>
    </source>
</evidence>
<dbReference type="InterPro" id="IPR014032">
    <property type="entry name" value="Peptidase_A24A_bac"/>
</dbReference>
<evidence type="ECO:0000256" key="6">
    <source>
        <dbReference type="ARBA" id="ARBA00022989"/>
    </source>
</evidence>
<dbReference type="PRINTS" id="PR00864">
    <property type="entry name" value="PREPILNPTASE"/>
</dbReference>
<dbReference type="EC" id="2.1.1.-" evidence="9"/>
<protein>
    <recommendedName>
        <fullName evidence="9">Prepilin leader peptidase/N-methyltransferase</fullName>
        <ecNumber evidence="9">2.1.1.-</ecNumber>
        <ecNumber evidence="9">3.4.23.43</ecNumber>
    </recommendedName>
</protein>
<feature type="transmembrane region" description="Helical" evidence="10">
    <location>
        <begin position="223"/>
        <end position="253"/>
    </location>
</feature>
<reference evidence="13 14" key="1">
    <citation type="submission" date="2019-10" db="EMBL/GenBank/DDBJ databases">
        <title>Cardiobacteriales fam. a chemoheterotrophic member of the order Cardiobacteriales, and proposal of Cardiobacteriales fam. nov.</title>
        <authorList>
            <person name="Wang C."/>
        </authorList>
    </citation>
    <scope>NUCLEOTIDE SEQUENCE [LARGE SCALE GENOMIC DNA]</scope>
    <source>
        <strain evidence="13 14">ML27</strain>
    </source>
</reference>
<dbReference type="FunCoup" id="A0A6N7F507">
    <property type="interactions" value="235"/>
</dbReference>
<keyword evidence="4" id="KW-0997">Cell inner membrane</keyword>
<dbReference type="GO" id="GO:0005886">
    <property type="term" value="C:plasma membrane"/>
    <property type="evidence" value="ECO:0007669"/>
    <property type="project" value="UniProtKB-SubCell"/>
</dbReference>
<evidence type="ECO:0000256" key="1">
    <source>
        <dbReference type="ARBA" id="ARBA00004429"/>
    </source>
</evidence>
<feature type="transmembrane region" description="Helical" evidence="10">
    <location>
        <begin position="113"/>
        <end position="131"/>
    </location>
</feature>
<dbReference type="InParanoid" id="A0A6N7F507"/>
<feature type="transmembrane region" description="Helical" evidence="10">
    <location>
        <begin position="137"/>
        <end position="155"/>
    </location>
</feature>
<keyword evidence="6 10" id="KW-1133">Transmembrane helix</keyword>
<comment type="catalytic activity">
    <reaction evidence="9">
        <text>Typically cleaves a -Gly-|-Phe- bond to release an N-terminal, basic peptide of 5-8 residues from type IV prepilin, and then N-methylates the new N-terminal amino group, the methyl donor being S-adenosyl-L-methionine.</text>
        <dbReference type="EC" id="3.4.23.43"/>
    </reaction>
</comment>
<dbReference type="GO" id="GO:0032259">
    <property type="term" value="P:methylation"/>
    <property type="evidence" value="ECO:0007669"/>
    <property type="project" value="UniProtKB-KW"/>
</dbReference>
<dbReference type="InterPro" id="IPR000045">
    <property type="entry name" value="Prepilin_IV_endopep_pep"/>
</dbReference>
<comment type="function">
    <text evidence="9">Plays an essential role in type IV pili and type II pseudopili formation by proteolytically removing the leader sequence from substrate proteins and subsequently monomethylating the alpha-amino group of the newly exposed N-terminal phenylalanine.</text>
</comment>
<evidence type="ECO:0000313" key="13">
    <source>
        <dbReference type="EMBL" id="MPV86966.1"/>
    </source>
</evidence>
<dbReference type="EMBL" id="WHNW01000015">
    <property type="protein sequence ID" value="MPV86966.1"/>
    <property type="molecule type" value="Genomic_DNA"/>
</dbReference>
<dbReference type="GO" id="GO:0006465">
    <property type="term" value="P:signal peptide processing"/>
    <property type="evidence" value="ECO:0007669"/>
    <property type="project" value="TreeGrafter"/>
</dbReference>
<keyword evidence="3" id="KW-1003">Cell membrane</keyword>
<evidence type="ECO:0000259" key="12">
    <source>
        <dbReference type="Pfam" id="PF06750"/>
    </source>
</evidence>
<dbReference type="InterPro" id="IPR010627">
    <property type="entry name" value="Prepilin_pept_A24_N"/>
</dbReference>
<comment type="subcellular location">
    <subcellularLocation>
        <location evidence="1">Cell inner membrane</location>
        <topology evidence="1">Multi-pass membrane protein</topology>
    </subcellularLocation>
    <subcellularLocation>
        <location evidence="9">Cell membrane</location>
        <topology evidence="9">Multi-pass membrane protein</topology>
    </subcellularLocation>
</comment>
<feature type="transmembrane region" description="Helical" evidence="10">
    <location>
        <begin position="162"/>
        <end position="183"/>
    </location>
</feature>
<accession>A0A6N7F507</accession>
<dbReference type="PANTHER" id="PTHR30487:SF0">
    <property type="entry name" value="PREPILIN LEADER PEPTIDASE_N-METHYLTRANSFERASE-RELATED"/>
    <property type="match status" value="1"/>
</dbReference>
<organism evidence="13 14">
    <name type="scientific">Ostreibacterium oceani</name>
    <dbReference type="NCBI Taxonomy" id="2654998"/>
    <lineage>
        <taxon>Bacteria</taxon>
        <taxon>Pseudomonadati</taxon>
        <taxon>Pseudomonadota</taxon>
        <taxon>Gammaproteobacteria</taxon>
        <taxon>Cardiobacteriales</taxon>
        <taxon>Ostreibacteriaceae</taxon>
        <taxon>Ostreibacterium</taxon>
    </lineage>
</organism>
<dbReference type="Pfam" id="PF06750">
    <property type="entry name" value="A24_N_bact"/>
    <property type="match status" value="1"/>
</dbReference>